<protein>
    <submittedName>
        <fullName evidence="1">Enoyl-CoA hydratase-related protein</fullName>
    </submittedName>
</protein>
<name>A0ABV8RQX1_9SPHN</name>
<evidence type="ECO:0000313" key="1">
    <source>
        <dbReference type="EMBL" id="MFC4295788.1"/>
    </source>
</evidence>
<dbReference type="RefSeq" id="WP_379539253.1">
    <property type="nucleotide sequence ID" value="NZ_JBHSDR010000006.1"/>
</dbReference>
<dbReference type="Proteomes" id="UP001595828">
    <property type="component" value="Unassembled WGS sequence"/>
</dbReference>
<dbReference type="EMBL" id="JBHSDR010000006">
    <property type="protein sequence ID" value="MFC4295788.1"/>
    <property type="molecule type" value="Genomic_DNA"/>
</dbReference>
<reference evidence="2" key="1">
    <citation type="journal article" date="2019" name="Int. J. Syst. Evol. Microbiol.">
        <title>The Global Catalogue of Microorganisms (GCM) 10K type strain sequencing project: providing services to taxonomists for standard genome sequencing and annotation.</title>
        <authorList>
            <consortium name="The Broad Institute Genomics Platform"/>
            <consortium name="The Broad Institute Genome Sequencing Center for Infectious Disease"/>
            <person name="Wu L."/>
            <person name="Ma J."/>
        </authorList>
    </citation>
    <scope>NUCLEOTIDE SEQUENCE [LARGE SCALE GENOMIC DNA]</scope>
    <source>
        <strain evidence="2">CGMCC 1.12989</strain>
    </source>
</reference>
<dbReference type="Gene3D" id="3.90.226.10">
    <property type="entry name" value="2-enoyl-CoA Hydratase, Chain A, domain 1"/>
    <property type="match status" value="1"/>
</dbReference>
<dbReference type="InterPro" id="IPR050136">
    <property type="entry name" value="FA_oxidation_alpha_subunit"/>
</dbReference>
<proteinExistence type="predicted"/>
<evidence type="ECO:0000313" key="2">
    <source>
        <dbReference type="Proteomes" id="UP001595828"/>
    </source>
</evidence>
<dbReference type="InterPro" id="IPR001753">
    <property type="entry name" value="Enoyl-CoA_hydra/iso"/>
</dbReference>
<dbReference type="PANTHER" id="PTHR43612">
    <property type="entry name" value="TRIFUNCTIONAL ENZYME SUBUNIT ALPHA"/>
    <property type="match status" value="1"/>
</dbReference>
<dbReference type="Pfam" id="PF00378">
    <property type="entry name" value="ECH_1"/>
    <property type="match status" value="1"/>
</dbReference>
<organism evidence="1 2">
    <name type="scientific">Novosphingobium tardum</name>
    <dbReference type="NCBI Taxonomy" id="1538021"/>
    <lineage>
        <taxon>Bacteria</taxon>
        <taxon>Pseudomonadati</taxon>
        <taxon>Pseudomonadota</taxon>
        <taxon>Alphaproteobacteria</taxon>
        <taxon>Sphingomonadales</taxon>
        <taxon>Sphingomonadaceae</taxon>
        <taxon>Novosphingobium</taxon>
    </lineage>
</organism>
<dbReference type="CDD" id="cd06558">
    <property type="entry name" value="crotonase-like"/>
    <property type="match status" value="1"/>
</dbReference>
<dbReference type="InterPro" id="IPR029045">
    <property type="entry name" value="ClpP/crotonase-like_dom_sf"/>
</dbReference>
<comment type="caution">
    <text evidence="1">The sequence shown here is derived from an EMBL/GenBank/DDBJ whole genome shotgun (WGS) entry which is preliminary data.</text>
</comment>
<dbReference type="PANTHER" id="PTHR43612:SF3">
    <property type="entry name" value="TRIFUNCTIONAL ENZYME SUBUNIT ALPHA, MITOCHONDRIAL"/>
    <property type="match status" value="1"/>
</dbReference>
<keyword evidence="2" id="KW-1185">Reference proteome</keyword>
<sequence length="433" mass="45297">MPASPPPALTQFRIELGGNRIAHLVFDCPGRAVNVFSDAAIADLAAFVAWLPNAALRGVVIRSAKPGSFCAGTDLAELAAAHDAMAALPPHERFASAFDRFFRLSAAIRRLETAGTPVVAAIEGLALGAGCELAMATHHRVLARDPAAAFGLPDVLVGLLPGAGGTQRLPRLVGMRAALPVLLDAARLADGEALDAGLASELAEPGDAVARAEAWLLGDPEPVQPWDRADWQPLPAAEVSAAIAPVRTRVLSKTLGHYPAPLAILDCFEFGLPQSLEGGIRSEAAIFAELIQREEPRNMIATMFTGRTDYERLDRATALPTFVAEAVAAARQAIRDSDTTSLAGAGFWGMGSAPPARTRTAPGYWIDSNAPWAGPARVAVARIDAALAPLAAGRTPAELRLLDYAIVNQAGYPAYLGGPFARRAHAAEDQSSA</sequence>
<dbReference type="SUPFAM" id="SSF52096">
    <property type="entry name" value="ClpP/crotonase"/>
    <property type="match status" value="1"/>
</dbReference>
<accession>A0ABV8RQX1</accession>
<gene>
    <name evidence="1" type="ORF">ACFO0A_12050</name>
</gene>